<reference evidence="2" key="2">
    <citation type="submission" date="2014-07" db="EMBL/GenBank/DDBJ databases">
        <title>Genome sequence of Mangrovimonas yunxiaonensis.</title>
        <authorList>
            <person name="Li Y."/>
            <person name="Zheng T."/>
        </authorList>
    </citation>
    <scope>NUCLEOTIDE SEQUENCE [LARGE SCALE GENOMIC DNA]</scope>
    <source>
        <strain evidence="2">LY01</strain>
    </source>
</reference>
<dbReference type="eggNOG" id="ENOG50332D8">
    <property type="taxonomic scope" value="Bacteria"/>
</dbReference>
<dbReference type="EMBL" id="JPFK01000005">
    <property type="protein sequence ID" value="KFB01273.1"/>
    <property type="molecule type" value="Genomic_DNA"/>
</dbReference>
<dbReference type="AlphaFoldDB" id="A0A084TKN7"/>
<name>A0A084TKN7_9FLAO</name>
<dbReference type="RefSeq" id="WP_036120224.1">
    <property type="nucleotide sequence ID" value="NZ_BMET01000001.1"/>
</dbReference>
<accession>A0A084TKN7</accession>
<comment type="caution">
    <text evidence="1">The sequence shown here is derived from an EMBL/GenBank/DDBJ whole genome shotgun (WGS) entry which is preliminary data.</text>
</comment>
<dbReference type="Proteomes" id="UP000028521">
    <property type="component" value="Unassembled WGS sequence"/>
</dbReference>
<organism evidence="1 2">
    <name type="scientific">Mangrovimonas yunxiaonensis</name>
    <dbReference type="NCBI Taxonomy" id="1197477"/>
    <lineage>
        <taxon>Bacteria</taxon>
        <taxon>Pseudomonadati</taxon>
        <taxon>Bacteroidota</taxon>
        <taxon>Flavobacteriia</taxon>
        <taxon>Flavobacteriales</taxon>
        <taxon>Flavobacteriaceae</taxon>
        <taxon>Mangrovimonas</taxon>
    </lineage>
</organism>
<reference evidence="1 2" key="1">
    <citation type="journal article" date="2014" name="Genome Announc.">
        <title>Draft Genome Sequence of the Algicidal Bacterium Mangrovimonas yunxiaonensis Strain LY01.</title>
        <authorList>
            <person name="Li Y."/>
            <person name="Zhu H."/>
            <person name="Li C."/>
            <person name="Zhang H."/>
            <person name="Chen Z."/>
            <person name="Zheng W."/>
            <person name="Xu H."/>
            <person name="Zheng T."/>
        </authorList>
    </citation>
    <scope>NUCLEOTIDE SEQUENCE [LARGE SCALE GENOMIC DNA]</scope>
    <source>
        <strain evidence="1 2">LY01</strain>
    </source>
</reference>
<proteinExistence type="predicted"/>
<evidence type="ECO:0000313" key="2">
    <source>
        <dbReference type="Proteomes" id="UP000028521"/>
    </source>
</evidence>
<keyword evidence="2" id="KW-1185">Reference proteome</keyword>
<dbReference type="OrthoDB" id="680581at2"/>
<protein>
    <submittedName>
        <fullName evidence="1">Uncharacterized protein</fullName>
    </submittedName>
</protein>
<dbReference type="STRING" id="1197477.IA57_05425"/>
<evidence type="ECO:0000313" key="1">
    <source>
        <dbReference type="EMBL" id="KFB01273.1"/>
    </source>
</evidence>
<sequence length="68" mass="7987">MKTQELLQNISELTRDIETNYPELYKYLDETPMTIPNMEHPNIDDAVLEDYLTSLQVLIKKFKAGQIE</sequence>
<gene>
    <name evidence="1" type="ORF">IA57_05425</name>
</gene>